<organism evidence="2 3">
    <name type="scientific">Trichonephila inaurata madagascariensis</name>
    <dbReference type="NCBI Taxonomy" id="2747483"/>
    <lineage>
        <taxon>Eukaryota</taxon>
        <taxon>Metazoa</taxon>
        <taxon>Ecdysozoa</taxon>
        <taxon>Arthropoda</taxon>
        <taxon>Chelicerata</taxon>
        <taxon>Arachnida</taxon>
        <taxon>Araneae</taxon>
        <taxon>Araneomorphae</taxon>
        <taxon>Entelegynae</taxon>
        <taxon>Araneoidea</taxon>
        <taxon>Nephilidae</taxon>
        <taxon>Trichonephila</taxon>
        <taxon>Trichonephila inaurata</taxon>
    </lineage>
</organism>
<gene>
    <name evidence="2" type="ORF">TNIN_500391</name>
</gene>
<name>A0A8X7C176_9ARAC</name>
<dbReference type="Proteomes" id="UP000886998">
    <property type="component" value="Unassembled WGS sequence"/>
</dbReference>
<protein>
    <submittedName>
        <fullName evidence="2">Uncharacterized protein</fullName>
    </submittedName>
</protein>
<feature type="region of interest" description="Disordered" evidence="1">
    <location>
        <begin position="75"/>
        <end position="116"/>
    </location>
</feature>
<dbReference type="EMBL" id="BMAV01008988">
    <property type="protein sequence ID" value="GFY52966.1"/>
    <property type="molecule type" value="Genomic_DNA"/>
</dbReference>
<proteinExistence type="predicted"/>
<comment type="caution">
    <text evidence="2">The sequence shown here is derived from an EMBL/GenBank/DDBJ whole genome shotgun (WGS) entry which is preliminary data.</text>
</comment>
<reference evidence="2" key="1">
    <citation type="submission" date="2020-08" db="EMBL/GenBank/DDBJ databases">
        <title>Multicomponent nature underlies the extraordinary mechanical properties of spider dragline silk.</title>
        <authorList>
            <person name="Kono N."/>
            <person name="Nakamura H."/>
            <person name="Mori M."/>
            <person name="Yoshida Y."/>
            <person name="Ohtoshi R."/>
            <person name="Malay A.D."/>
            <person name="Moran D.A.P."/>
            <person name="Tomita M."/>
            <person name="Numata K."/>
            <person name="Arakawa K."/>
        </authorList>
    </citation>
    <scope>NUCLEOTIDE SEQUENCE</scope>
</reference>
<evidence type="ECO:0000256" key="1">
    <source>
        <dbReference type="SAM" id="MobiDB-lite"/>
    </source>
</evidence>
<feature type="region of interest" description="Disordered" evidence="1">
    <location>
        <begin position="29"/>
        <end position="58"/>
    </location>
</feature>
<evidence type="ECO:0000313" key="2">
    <source>
        <dbReference type="EMBL" id="GFY52966.1"/>
    </source>
</evidence>
<accession>A0A8X7C176</accession>
<evidence type="ECO:0000313" key="3">
    <source>
        <dbReference type="Proteomes" id="UP000886998"/>
    </source>
</evidence>
<dbReference type="AlphaFoldDB" id="A0A8X7C176"/>
<sequence>MIAESPKAPPPMWAMNPLLARATVPVFGAPKAHRGRPGPARPPFGCGHQRRRPAAPPARDIELCVLRRRHRQLVLPGPPAARTPARPSPVLPRDLPPQRVARPFPAAPWPRGVNRT</sequence>
<keyword evidence="3" id="KW-1185">Reference proteome</keyword>
<feature type="compositionally biased region" description="Pro residues" evidence="1">
    <location>
        <begin position="76"/>
        <end position="90"/>
    </location>
</feature>